<dbReference type="InterPro" id="IPR002758">
    <property type="entry name" value="Cation_antiport_E"/>
</dbReference>
<dbReference type="PANTHER" id="PTHR34584">
    <property type="entry name" value="NA(+)/H(+) ANTIPORTER SUBUNIT E1"/>
    <property type="match status" value="1"/>
</dbReference>
<keyword evidence="3" id="KW-1003">Cell membrane</keyword>
<keyword evidence="4 7" id="KW-0812">Transmembrane</keyword>
<accession>A0A1J4QIA1</accession>
<dbReference type="OrthoDB" id="9807187at2"/>
<dbReference type="AlphaFoldDB" id="A0A1J4QIA1"/>
<protein>
    <submittedName>
        <fullName evidence="8">Cation:proton antiporter</fullName>
    </submittedName>
</protein>
<evidence type="ECO:0000313" key="8">
    <source>
        <dbReference type="EMBL" id="OIN14297.1"/>
    </source>
</evidence>
<evidence type="ECO:0000256" key="2">
    <source>
        <dbReference type="ARBA" id="ARBA00006228"/>
    </source>
</evidence>
<keyword evidence="6 7" id="KW-0472">Membrane</keyword>
<evidence type="ECO:0000256" key="3">
    <source>
        <dbReference type="ARBA" id="ARBA00022475"/>
    </source>
</evidence>
<comment type="subcellular location">
    <subcellularLocation>
        <location evidence="1">Cell membrane</location>
        <topology evidence="1">Multi-pass membrane protein</topology>
    </subcellularLocation>
</comment>
<gene>
    <name evidence="8" type="ORF">BFR47_08390</name>
</gene>
<dbReference type="Proteomes" id="UP000243073">
    <property type="component" value="Unassembled WGS sequence"/>
</dbReference>
<dbReference type="RefSeq" id="WP_071471287.1">
    <property type="nucleotide sequence ID" value="NZ_MDKE01000002.1"/>
</dbReference>
<dbReference type="GO" id="GO:0005886">
    <property type="term" value="C:plasma membrane"/>
    <property type="evidence" value="ECO:0007669"/>
    <property type="project" value="UniProtKB-SubCell"/>
</dbReference>
<dbReference type="Pfam" id="PF01899">
    <property type="entry name" value="MNHE"/>
    <property type="match status" value="1"/>
</dbReference>
<dbReference type="EMBL" id="MDKE01000002">
    <property type="protein sequence ID" value="OIN14297.1"/>
    <property type="molecule type" value="Genomic_DNA"/>
</dbReference>
<comment type="caution">
    <text evidence="8">The sequence shown here is derived from an EMBL/GenBank/DDBJ whole genome shotgun (WGS) entry which is preliminary data.</text>
</comment>
<name>A0A1J4QIA1_9GAMM</name>
<comment type="similarity">
    <text evidence="2">Belongs to the CPA3 antiporters (TC 2.A.63) subunit E family.</text>
</comment>
<evidence type="ECO:0000313" key="9">
    <source>
        <dbReference type="Proteomes" id="UP000243073"/>
    </source>
</evidence>
<feature type="transmembrane region" description="Helical" evidence="7">
    <location>
        <begin position="12"/>
        <end position="37"/>
    </location>
</feature>
<proteinExistence type="inferred from homology"/>
<evidence type="ECO:0000256" key="6">
    <source>
        <dbReference type="ARBA" id="ARBA00023136"/>
    </source>
</evidence>
<evidence type="ECO:0000256" key="7">
    <source>
        <dbReference type="SAM" id="Phobius"/>
    </source>
</evidence>
<dbReference type="PIRSF" id="PIRSF019239">
    <property type="entry name" value="MrpE"/>
    <property type="match status" value="1"/>
</dbReference>
<dbReference type="PANTHER" id="PTHR34584:SF1">
    <property type="entry name" value="NA(+)_H(+) ANTIPORTER SUBUNIT E1"/>
    <property type="match status" value="1"/>
</dbReference>
<keyword evidence="5 7" id="KW-1133">Transmembrane helix</keyword>
<dbReference type="GO" id="GO:0008324">
    <property type="term" value="F:monoatomic cation transmembrane transporter activity"/>
    <property type="evidence" value="ECO:0007669"/>
    <property type="project" value="InterPro"/>
</dbReference>
<evidence type="ECO:0000256" key="4">
    <source>
        <dbReference type="ARBA" id="ARBA00022692"/>
    </source>
</evidence>
<dbReference type="STRING" id="1414654.BFR47_08390"/>
<reference evidence="8 9" key="1">
    <citation type="submission" date="2016-07" db="EMBL/GenBank/DDBJ databases">
        <title>Draft Genome Sequence of Oceanisphaera psychrotolerans, isolated from coastal sediment samples.</title>
        <authorList>
            <person name="Zhuo S."/>
            <person name="Ruan Z."/>
        </authorList>
    </citation>
    <scope>NUCLEOTIDE SEQUENCE [LARGE SCALE GENOMIC DNA]</scope>
    <source>
        <strain evidence="8 9">LAM-WHM-ZC</strain>
    </source>
</reference>
<feature type="transmembrane region" description="Helical" evidence="7">
    <location>
        <begin position="57"/>
        <end position="77"/>
    </location>
</feature>
<sequence length="157" mass="17596">MRAFGWNMLLALVWVILSGTYTIGNLVAGMILSYLVLAYVARDKPMFARYFGKLPRIISFILFFIWDLIKANARVAYDVITPTHLMRPGVIAIPLDLKDDAGITMFANLITATPGSLALDVSSDRKVLYVHLMYLDNEARQLAEFKALEARVLDLLG</sequence>
<evidence type="ECO:0000256" key="1">
    <source>
        <dbReference type="ARBA" id="ARBA00004651"/>
    </source>
</evidence>
<keyword evidence="9" id="KW-1185">Reference proteome</keyword>
<organism evidence="8 9">
    <name type="scientific">Oceanisphaera psychrotolerans</name>
    <dbReference type="NCBI Taxonomy" id="1414654"/>
    <lineage>
        <taxon>Bacteria</taxon>
        <taxon>Pseudomonadati</taxon>
        <taxon>Pseudomonadota</taxon>
        <taxon>Gammaproteobacteria</taxon>
        <taxon>Aeromonadales</taxon>
        <taxon>Aeromonadaceae</taxon>
        <taxon>Oceanisphaera</taxon>
    </lineage>
</organism>
<evidence type="ECO:0000256" key="5">
    <source>
        <dbReference type="ARBA" id="ARBA00022989"/>
    </source>
</evidence>